<protein>
    <submittedName>
        <fullName evidence="1">Uncharacterized protein</fullName>
    </submittedName>
</protein>
<accession>A0A8B6HR13</accession>
<dbReference type="AlphaFoldDB" id="A0A8B6HR13"/>
<comment type="caution">
    <text evidence="1">The sequence shown here is derived from an EMBL/GenBank/DDBJ whole genome shotgun (WGS) entry which is preliminary data.</text>
</comment>
<gene>
    <name evidence="1" type="ORF">MGAL_10B026322</name>
</gene>
<sequence>MSAFEESQEQSQDTAAGQSQDLFDAAEEEVITNKQIMTYLKTLEKKIDRLNEEVCGQKKAAASNFNIDTCTFKKKLNIFLKNSFSKRPWLQTQIDHEFKAEVQRHLKSEGYSSDPSAYKQIINEQKKEPILGRINIEEFAAVILTPYCSLGEKVDSQDRVRFCLILRSFMHKKNMLDSCEVLEVTADFWQYFKDFYEENMSSADCPRKWEVLAGIDKKRMINRRSKQDLNSTDSKRSIWYDCQIDLNSTDSKRSIWYDCQIDLNSTDSKRSIWYDCQIDLNSTDSKRSIWYDCQIDLNSTDSKKHLYDCQIDLNSQIPKEAFGMIAKRLDSTDSKRSIWVDCQ</sequence>
<dbReference type="EMBL" id="UYJE01010462">
    <property type="protein sequence ID" value="VDI83431.1"/>
    <property type="molecule type" value="Genomic_DNA"/>
</dbReference>
<organism evidence="1 2">
    <name type="scientific">Mytilus galloprovincialis</name>
    <name type="common">Mediterranean mussel</name>
    <dbReference type="NCBI Taxonomy" id="29158"/>
    <lineage>
        <taxon>Eukaryota</taxon>
        <taxon>Metazoa</taxon>
        <taxon>Spiralia</taxon>
        <taxon>Lophotrochozoa</taxon>
        <taxon>Mollusca</taxon>
        <taxon>Bivalvia</taxon>
        <taxon>Autobranchia</taxon>
        <taxon>Pteriomorphia</taxon>
        <taxon>Mytilida</taxon>
        <taxon>Mytiloidea</taxon>
        <taxon>Mytilidae</taxon>
        <taxon>Mytilinae</taxon>
        <taxon>Mytilus</taxon>
    </lineage>
</organism>
<evidence type="ECO:0000313" key="2">
    <source>
        <dbReference type="Proteomes" id="UP000596742"/>
    </source>
</evidence>
<keyword evidence="2" id="KW-1185">Reference proteome</keyword>
<name>A0A8B6HR13_MYTGA</name>
<reference evidence="1" key="1">
    <citation type="submission" date="2018-11" db="EMBL/GenBank/DDBJ databases">
        <authorList>
            <person name="Alioto T."/>
            <person name="Alioto T."/>
        </authorList>
    </citation>
    <scope>NUCLEOTIDE SEQUENCE</scope>
</reference>
<evidence type="ECO:0000313" key="1">
    <source>
        <dbReference type="EMBL" id="VDI83431.1"/>
    </source>
</evidence>
<dbReference type="Proteomes" id="UP000596742">
    <property type="component" value="Unassembled WGS sequence"/>
</dbReference>
<proteinExistence type="predicted"/>